<accession>A0A6G1CEJ4</accession>
<evidence type="ECO:0000259" key="4">
    <source>
        <dbReference type="PROSITE" id="PS50235"/>
    </source>
</evidence>
<evidence type="ECO:0000313" key="5">
    <source>
        <dbReference type="EMBL" id="KAF0898184.1"/>
    </source>
</evidence>
<dbReference type="InterPro" id="IPR018200">
    <property type="entry name" value="USP_CS"/>
</dbReference>
<organism evidence="5 6">
    <name type="scientific">Oryza meyeriana var. granulata</name>
    <dbReference type="NCBI Taxonomy" id="110450"/>
    <lineage>
        <taxon>Eukaryota</taxon>
        <taxon>Viridiplantae</taxon>
        <taxon>Streptophyta</taxon>
        <taxon>Embryophyta</taxon>
        <taxon>Tracheophyta</taxon>
        <taxon>Spermatophyta</taxon>
        <taxon>Magnoliopsida</taxon>
        <taxon>Liliopsida</taxon>
        <taxon>Poales</taxon>
        <taxon>Poaceae</taxon>
        <taxon>BOP clade</taxon>
        <taxon>Oryzoideae</taxon>
        <taxon>Oryzeae</taxon>
        <taxon>Oryzinae</taxon>
        <taxon>Oryza</taxon>
        <taxon>Oryza meyeriana</taxon>
    </lineage>
</organism>
<dbReference type="PANTHER" id="PTHR24006:SF807">
    <property type="entry name" value="OS08G0527100 PROTEIN"/>
    <property type="match status" value="1"/>
</dbReference>
<gene>
    <name evidence="5" type="ORF">E2562_001828</name>
</gene>
<dbReference type="SUPFAM" id="SSF54001">
    <property type="entry name" value="Cysteine proteinases"/>
    <property type="match status" value="1"/>
</dbReference>
<dbReference type="PROSITE" id="PS00973">
    <property type="entry name" value="USP_2"/>
    <property type="match status" value="1"/>
</dbReference>
<keyword evidence="2" id="KW-0788">Thiol protease</keyword>
<sequence>MATISCRRRSVEVGPPGGVRGCEDWMEEGKRGRAADTAVIPRKTPRLELPSAAVEGDSGWIYAALLEASGTGVERCQHFMSDQDHVDYVVAGIRFSGDVPVCGDYTCHVAGASRIMVCLECELRLCDNHACLHAMVDEHWIALSHDRPNAVYCFECEEAYNISVKLDDGGMTDNDEAGGHGSGLANRHVHASGLADGHAHAIKGILNLGNTCYLNSLVQCLLVLGKLRARMLGLDAPSGTLGTVLYDLFEQTYGVKSAGGLLDTSLLLRCTQKDKVQGKAVDLLHQNMLSDVKVEGMDLTKTDFHGPEDIGPPPIVSPLTEENAWIETGSDVGKNISAVLDDVFSEPEVNSQAKMDTFSAEVTTEDKGKTRSSDIVCDKAQDINSLASIDECLELHFKAEMVEWTCKNCSKVAKKPGIVLGKYSDPMMSSTNEDITVDGDQSEQSEKITCRSEQSNKKPEYHEGVQEAVPSCVPAEKQANLLSSQDQNASTLDEGRGKQVKLHHGAHQVEENQNEQNDWNKEDKDNLSYRLVGVVEHRGLGNDAGHFVAYVRASPRQQTNCSSSWFRASDDNIKEISLEEVLKCEAYLLFYERIEG</sequence>
<comment type="caution">
    <text evidence="5">The sequence shown here is derived from an EMBL/GenBank/DDBJ whole genome shotgun (WGS) entry which is preliminary data.</text>
</comment>
<dbReference type="Gene3D" id="3.30.40.10">
    <property type="entry name" value="Zinc/RING finger domain, C3HC4 (zinc finger)"/>
    <property type="match status" value="1"/>
</dbReference>
<dbReference type="PROSITE" id="PS00972">
    <property type="entry name" value="USP_1"/>
    <property type="match status" value="1"/>
</dbReference>
<dbReference type="InterPro" id="IPR001394">
    <property type="entry name" value="Peptidase_C19_UCH"/>
</dbReference>
<evidence type="ECO:0000256" key="2">
    <source>
        <dbReference type="RuleBase" id="RU366025"/>
    </source>
</evidence>
<dbReference type="GO" id="GO:0004843">
    <property type="term" value="F:cysteine-type deubiquitinase activity"/>
    <property type="evidence" value="ECO:0007669"/>
    <property type="project" value="UniProtKB-UniRule"/>
</dbReference>
<dbReference type="GO" id="GO:0006508">
    <property type="term" value="P:proteolysis"/>
    <property type="evidence" value="ECO:0007669"/>
    <property type="project" value="UniProtKB-KW"/>
</dbReference>
<feature type="compositionally biased region" description="Basic and acidic residues" evidence="3">
    <location>
        <begin position="444"/>
        <end position="465"/>
    </location>
</feature>
<feature type="domain" description="USP" evidence="4">
    <location>
        <begin position="203"/>
        <end position="594"/>
    </location>
</feature>
<comment type="catalytic activity">
    <reaction evidence="2">
        <text>Thiol-dependent hydrolysis of ester, thioester, amide, peptide and isopeptide bonds formed by the C-terminal Gly of ubiquitin (a 76-residue protein attached to proteins as an intracellular targeting signal).</text>
        <dbReference type="EC" id="3.4.19.12"/>
    </reaction>
</comment>
<protein>
    <recommendedName>
        <fullName evidence="2">Ubiquitin carboxyl-terminal hydrolase</fullName>
        <ecNumber evidence="2">3.4.19.12</ecNumber>
    </recommendedName>
</protein>
<keyword evidence="2" id="KW-0378">Hydrolase</keyword>
<dbReference type="InterPro" id="IPR028889">
    <property type="entry name" value="USP"/>
</dbReference>
<reference evidence="5 6" key="1">
    <citation type="submission" date="2019-11" db="EMBL/GenBank/DDBJ databases">
        <title>Whole genome sequence of Oryza granulata.</title>
        <authorList>
            <person name="Li W."/>
        </authorList>
    </citation>
    <scope>NUCLEOTIDE SEQUENCE [LARGE SCALE GENOMIC DNA]</scope>
    <source>
        <strain evidence="6">cv. Menghai</strain>
        <tissue evidence="5">Leaf</tissue>
    </source>
</reference>
<dbReference type="EMBL" id="SPHZ02000009">
    <property type="protein sequence ID" value="KAF0898184.1"/>
    <property type="molecule type" value="Genomic_DNA"/>
</dbReference>
<dbReference type="AlphaFoldDB" id="A0A6G1CEJ4"/>
<proteinExistence type="inferred from homology"/>
<dbReference type="PANTHER" id="PTHR24006">
    <property type="entry name" value="UBIQUITIN CARBOXYL-TERMINAL HYDROLASE"/>
    <property type="match status" value="1"/>
</dbReference>
<dbReference type="InterPro" id="IPR013083">
    <property type="entry name" value="Znf_RING/FYVE/PHD"/>
</dbReference>
<dbReference type="PROSITE" id="PS50235">
    <property type="entry name" value="USP_3"/>
    <property type="match status" value="1"/>
</dbReference>
<comment type="function">
    <text evidence="2">Recognizes and hydrolyzes the peptide bond at the C-terminal Gly of ubiquitin. Involved in the processing of poly-ubiquitin precursors as well as that of ubiquitinated proteins.</text>
</comment>
<dbReference type="EC" id="3.4.19.12" evidence="2"/>
<dbReference type="Pfam" id="PF00443">
    <property type="entry name" value="UCH"/>
    <property type="match status" value="2"/>
</dbReference>
<feature type="region of interest" description="Disordered" evidence="3">
    <location>
        <begin position="435"/>
        <end position="465"/>
    </location>
</feature>
<dbReference type="GO" id="GO:0016579">
    <property type="term" value="P:protein deubiquitination"/>
    <property type="evidence" value="ECO:0007669"/>
    <property type="project" value="InterPro"/>
</dbReference>
<evidence type="ECO:0000313" key="6">
    <source>
        <dbReference type="Proteomes" id="UP000479710"/>
    </source>
</evidence>
<keyword evidence="2" id="KW-0833">Ubl conjugation pathway</keyword>
<name>A0A6G1CEJ4_9ORYZ</name>
<keyword evidence="2" id="KW-0645">Protease</keyword>
<dbReference type="InterPro" id="IPR050164">
    <property type="entry name" value="Peptidase_C19"/>
</dbReference>
<evidence type="ECO:0000256" key="1">
    <source>
        <dbReference type="ARBA" id="ARBA00009085"/>
    </source>
</evidence>
<dbReference type="InterPro" id="IPR038765">
    <property type="entry name" value="Papain-like_cys_pep_sf"/>
</dbReference>
<dbReference type="Gene3D" id="3.90.70.10">
    <property type="entry name" value="Cysteine proteinases"/>
    <property type="match status" value="2"/>
</dbReference>
<dbReference type="GO" id="GO:0005829">
    <property type="term" value="C:cytosol"/>
    <property type="evidence" value="ECO:0007669"/>
    <property type="project" value="TreeGrafter"/>
</dbReference>
<evidence type="ECO:0000256" key="3">
    <source>
        <dbReference type="SAM" id="MobiDB-lite"/>
    </source>
</evidence>
<dbReference type="SUPFAM" id="SSF57850">
    <property type="entry name" value="RING/U-box"/>
    <property type="match status" value="1"/>
</dbReference>
<dbReference type="OrthoDB" id="2020758at2759"/>
<keyword evidence="6" id="KW-1185">Reference proteome</keyword>
<comment type="similarity">
    <text evidence="1 2">Belongs to the peptidase C19 family.</text>
</comment>
<dbReference type="GO" id="GO:0005634">
    <property type="term" value="C:nucleus"/>
    <property type="evidence" value="ECO:0007669"/>
    <property type="project" value="TreeGrafter"/>
</dbReference>
<dbReference type="Proteomes" id="UP000479710">
    <property type="component" value="Unassembled WGS sequence"/>
</dbReference>